<dbReference type="PANTHER" id="PTHR40074">
    <property type="entry name" value="O-ACETYLTRANSFERASE WECH"/>
    <property type="match status" value="1"/>
</dbReference>
<evidence type="ECO:0000256" key="2">
    <source>
        <dbReference type="ARBA" id="ARBA00007400"/>
    </source>
</evidence>
<evidence type="ECO:0000256" key="6">
    <source>
        <dbReference type="ARBA" id="ARBA00023136"/>
    </source>
</evidence>
<proteinExistence type="inferred from homology"/>
<dbReference type="GO" id="GO:0016746">
    <property type="term" value="F:acyltransferase activity"/>
    <property type="evidence" value="ECO:0007669"/>
    <property type="project" value="UniProtKB-KW"/>
</dbReference>
<protein>
    <submittedName>
        <fullName evidence="9">Acyltransferase 3</fullName>
    </submittedName>
</protein>
<feature type="transmembrane region" description="Helical" evidence="7">
    <location>
        <begin position="240"/>
        <end position="261"/>
    </location>
</feature>
<feature type="transmembrane region" description="Helical" evidence="7">
    <location>
        <begin position="277"/>
        <end position="297"/>
    </location>
</feature>
<keyword evidence="4 7" id="KW-0812">Transmembrane</keyword>
<comment type="subcellular location">
    <subcellularLocation>
        <location evidence="1">Cell membrane</location>
        <topology evidence="1">Multi-pass membrane protein</topology>
    </subcellularLocation>
</comment>
<dbReference type="Pfam" id="PF01757">
    <property type="entry name" value="Acyl_transf_3"/>
    <property type="match status" value="1"/>
</dbReference>
<feature type="transmembrane region" description="Helical" evidence="7">
    <location>
        <begin position="309"/>
        <end position="330"/>
    </location>
</feature>
<evidence type="ECO:0000256" key="5">
    <source>
        <dbReference type="ARBA" id="ARBA00022989"/>
    </source>
</evidence>
<keyword evidence="9" id="KW-0808">Transferase</keyword>
<evidence type="ECO:0000256" key="1">
    <source>
        <dbReference type="ARBA" id="ARBA00004651"/>
    </source>
</evidence>
<feature type="transmembrane region" description="Helical" evidence="7">
    <location>
        <begin position="171"/>
        <end position="190"/>
    </location>
</feature>
<feature type="transmembrane region" description="Helical" evidence="7">
    <location>
        <begin position="18"/>
        <end position="42"/>
    </location>
</feature>
<keyword evidence="10" id="KW-1185">Reference proteome</keyword>
<evidence type="ECO:0000313" key="10">
    <source>
        <dbReference type="Proteomes" id="UP001285921"/>
    </source>
</evidence>
<reference evidence="9 10" key="1">
    <citation type="submission" date="2023-05" db="EMBL/GenBank/DDBJ databases">
        <title>Draft genome of Paenibacillus sp. CCS26.</title>
        <authorList>
            <person name="Akita H."/>
            <person name="Shinto Y."/>
            <person name="Kimura Z."/>
        </authorList>
    </citation>
    <scope>NUCLEOTIDE SEQUENCE [LARGE SCALE GENOMIC DNA]</scope>
    <source>
        <strain evidence="9 10">CCS26</strain>
    </source>
</reference>
<gene>
    <name evidence="9" type="ORF">PghCCS26_19660</name>
</gene>
<name>A0ABQ6NJ85_9BACL</name>
<keyword evidence="5 7" id="KW-1133">Transmembrane helix</keyword>
<feature type="domain" description="Acyltransferase 3" evidence="8">
    <location>
        <begin position="19"/>
        <end position="361"/>
    </location>
</feature>
<evidence type="ECO:0000256" key="3">
    <source>
        <dbReference type="ARBA" id="ARBA00022475"/>
    </source>
</evidence>
<comment type="similarity">
    <text evidence="2">Belongs to the acyltransferase 3 family.</text>
</comment>
<dbReference type="RefSeq" id="WP_201007892.1">
    <property type="nucleotide sequence ID" value="NZ_BTCL01000005.1"/>
</dbReference>
<evidence type="ECO:0000256" key="4">
    <source>
        <dbReference type="ARBA" id="ARBA00022692"/>
    </source>
</evidence>
<evidence type="ECO:0000313" key="9">
    <source>
        <dbReference type="EMBL" id="GMK44838.1"/>
    </source>
</evidence>
<feature type="transmembrane region" description="Helical" evidence="7">
    <location>
        <begin position="48"/>
        <end position="73"/>
    </location>
</feature>
<dbReference type="Proteomes" id="UP001285921">
    <property type="component" value="Unassembled WGS sequence"/>
</dbReference>
<sequence>MATASPTLQKRDNIPQLLLVRAMAIIGVLSVHSTSFATVAMVDSNYFFLYNFFNIFMKIGTTTFIFLSSFVLFYNYYTRPLDKQLLGSFYKKRLLYIIIPYLVFSLFYFTVLHYLYYPDRSLSTEIHNFIDKVLTGKAYTHLYFVYINIQFYLMFPLFLWLMKKYPRTIKWAIPAGIAIQWAFFIINKHVLPDPGVPNRGSWSFSYFSYYLLGAALGIYYPKIKEWIIMARKHATNARVVTWVALWALWIAAGLAHVYLYYETRLHLKSFNTTLFDLVWNIHGVLTALVLLQLSFILSKKLPNVLTKVIARLGALSFGVYLIHPFFLLLYREHPLHTGTAWLLHLWYLGGFALALTASWFVVGFFARYVPFNWIAFGNLPKPKKRPSQPVMPERQLDA</sequence>
<dbReference type="PANTHER" id="PTHR40074:SF2">
    <property type="entry name" value="O-ACETYLTRANSFERASE WECH"/>
    <property type="match status" value="1"/>
</dbReference>
<feature type="transmembrane region" description="Helical" evidence="7">
    <location>
        <begin position="143"/>
        <end position="162"/>
    </location>
</feature>
<keyword evidence="3" id="KW-1003">Cell membrane</keyword>
<evidence type="ECO:0000259" key="8">
    <source>
        <dbReference type="Pfam" id="PF01757"/>
    </source>
</evidence>
<feature type="transmembrane region" description="Helical" evidence="7">
    <location>
        <begin position="345"/>
        <end position="366"/>
    </location>
</feature>
<keyword evidence="9" id="KW-0012">Acyltransferase</keyword>
<dbReference type="InterPro" id="IPR002656">
    <property type="entry name" value="Acyl_transf_3_dom"/>
</dbReference>
<comment type="caution">
    <text evidence="9">The sequence shown here is derived from an EMBL/GenBank/DDBJ whole genome shotgun (WGS) entry which is preliminary data.</text>
</comment>
<dbReference type="EMBL" id="BTCL01000005">
    <property type="protein sequence ID" value="GMK44838.1"/>
    <property type="molecule type" value="Genomic_DNA"/>
</dbReference>
<accession>A0ABQ6NJ85</accession>
<feature type="transmembrane region" description="Helical" evidence="7">
    <location>
        <begin position="202"/>
        <end position="220"/>
    </location>
</feature>
<feature type="transmembrane region" description="Helical" evidence="7">
    <location>
        <begin position="94"/>
        <end position="116"/>
    </location>
</feature>
<organism evidence="9 10">
    <name type="scientific">Paenibacillus glycanilyticus</name>
    <dbReference type="NCBI Taxonomy" id="126569"/>
    <lineage>
        <taxon>Bacteria</taxon>
        <taxon>Bacillati</taxon>
        <taxon>Bacillota</taxon>
        <taxon>Bacilli</taxon>
        <taxon>Bacillales</taxon>
        <taxon>Paenibacillaceae</taxon>
        <taxon>Paenibacillus</taxon>
    </lineage>
</organism>
<keyword evidence="6 7" id="KW-0472">Membrane</keyword>
<evidence type="ECO:0000256" key="7">
    <source>
        <dbReference type="SAM" id="Phobius"/>
    </source>
</evidence>